<feature type="transmembrane region" description="Helical" evidence="6">
    <location>
        <begin position="232"/>
        <end position="252"/>
    </location>
</feature>
<dbReference type="PROSITE" id="PS50850">
    <property type="entry name" value="MFS"/>
    <property type="match status" value="1"/>
</dbReference>
<dbReference type="Pfam" id="PF07690">
    <property type="entry name" value="MFS_1"/>
    <property type="match status" value="1"/>
</dbReference>
<reference evidence="9" key="1">
    <citation type="journal article" date="2015" name="Microbiology">
        <title>Genome of Methanoregula boonei 6A8 reveals adaptations to oligotrophic peatland environments.</title>
        <authorList>
            <person name="Braeuer S."/>
            <person name="Cadillo-Quiroz H."/>
            <person name="Kyrpides N."/>
            <person name="Woyke T."/>
            <person name="Goodwin L."/>
            <person name="Detter C."/>
            <person name="Podell S."/>
            <person name="Yavitt J.B."/>
            <person name="Zinder S.H."/>
        </authorList>
    </citation>
    <scope>NUCLEOTIDE SEQUENCE [LARGE SCALE GENOMIC DNA]</scope>
    <source>
        <strain evidence="9">DSM 21154 / JCM 14090 / 6A8</strain>
    </source>
</reference>
<dbReference type="KEGG" id="mbn:Mboo_1386"/>
<dbReference type="HOGENOM" id="CLU_061499_0_0_2"/>
<gene>
    <name evidence="8" type="ordered locus">Mboo_1386</name>
</gene>
<dbReference type="InterPro" id="IPR050189">
    <property type="entry name" value="MFS_Efflux_Transporters"/>
</dbReference>
<feature type="transmembrane region" description="Helical" evidence="6">
    <location>
        <begin position="69"/>
        <end position="88"/>
    </location>
</feature>
<feature type="transmembrane region" description="Helical" evidence="6">
    <location>
        <begin position="337"/>
        <end position="357"/>
    </location>
</feature>
<feature type="domain" description="Major facilitator superfamily (MFS) profile" evidence="7">
    <location>
        <begin position="1"/>
        <end position="360"/>
    </location>
</feature>
<keyword evidence="5 6" id="KW-0472">Membrane</keyword>
<keyword evidence="2" id="KW-1003">Cell membrane</keyword>
<dbReference type="GO" id="GO:0005886">
    <property type="term" value="C:plasma membrane"/>
    <property type="evidence" value="ECO:0007669"/>
    <property type="project" value="UniProtKB-SubCell"/>
</dbReference>
<dbReference type="SUPFAM" id="SSF103473">
    <property type="entry name" value="MFS general substrate transporter"/>
    <property type="match status" value="1"/>
</dbReference>
<feature type="transmembrane region" description="Helical" evidence="6">
    <location>
        <begin position="259"/>
        <end position="276"/>
    </location>
</feature>
<dbReference type="GO" id="GO:0022857">
    <property type="term" value="F:transmembrane transporter activity"/>
    <property type="evidence" value="ECO:0007669"/>
    <property type="project" value="InterPro"/>
</dbReference>
<protein>
    <submittedName>
        <fullName evidence="8">Major facilitator superfamily MFS_1</fullName>
    </submittedName>
</protein>
<dbReference type="InterPro" id="IPR011701">
    <property type="entry name" value="MFS"/>
</dbReference>
<evidence type="ECO:0000256" key="5">
    <source>
        <dbReference type="ARBA" id="ARBA00023136"/>
    </source>
</evidence>
<feature type="transmembrane region" description="Helical" evidence="6">
    <location>
        <begin position="202"/>
        <end position="220"/>
    </location>
</feature>
<feature type="transmembrane region" description="Helical" evidence="6">
    <location>
        <begin position="124"/>
        <end position="145"/>
    </location>
</feature>
<evidence type="ECO:0000313" key="8">
    <source>
        <dbReference type="EMBL" id="ABS55904.1"/>
    </source>
</evidence>
<dbReference type="Gene3D" id="1.20.1250.20">
    <property type="entry name" value="MFS general substrate transporter like domains"/>
    <property type="match status" value="1"/>
</dbReference>
<organism evidence="8 9">
    <name type="scientific">Methanoregula boonei (strain DSM 21154 / JCM 14090 / 6A8)</name>
    <dbReference type="NCBI Taxonomy" id="456442"/>
    <lineage>
        <taxon>Archaea</taxon>
        <taxon>Methanobacteriati</taxon>
        <taxon>Methanobacteriota</taxon>
        <taxon>Stenosarchaea group</taxon>
        <taxon>Methanomicrobia</taxon>
        <taxon>Methanomicrobiales</taxon>
        <taxon>Methanoregulaceae</taxon>
        <taxon>Methanoregula</taxon>
    </lineage>
</organism>
<dbReference type="eggNOG" id="arCOG00130">
    <property type="taxonomic scope" value="Archaea"/>
</dbReference>
<dbReference type="STRING" id="456442.Mboo_1386"/>
<keyword evidence="9" id="KW-1185">Reference proteome</keyword>
<evidence type="ECO:0000256" key="6">
    <source>
        <dbReference type="SAM" id="Phobius"/>
    </source>
</evidence>
<dbReference type="Proteomes" id="UP000002408">
    <property type="component" value="Chromosome"/>
</dbReference>
<dbReference type="InterPro" id="IPR036259">
    <property type="entry name" value="MFS_trans_sf"/>
</dbReference>
<feature type="transmembrane region" description="Helical" evidence="6">
    <location>
        <begin position="308"/>
        <end position="331"/>
    </location>
</feature>
<dbReference type="PANTHER" id="PTHR43124">
    <property type="entry name" value="PURINE EFFLUX PUMP PBUE"/>
    <property type="match status" value="1"/>
</dbReference>
<dbReference type="RefSeq" id="WP_012106937.1">
    <property type="nucleotide sequence ID" value="NC_009712.1"/>
</dbReference>
<evidence type="ECO:0000313" key="9">
    <source>
        <dbReference type="Proteomes" id="UP000002408"/>
    </source>
</evidence>
<name>A7I843_METB6</name>
<evidence type="ECO:0000256" key="4">
    <source>
        <dbReference type="ARBA" id="ARBA00022989"/>
    </source>
</evidence>
<dbReference type="GeneID" id="5412036"/>
<comment type="subcellular location">
    <subcellularLocation>
        <location evidence="1">Cell membrane</location>
        <topology evidence="1">Multi-pass membrane protein</topology>
    </subcellularLocation>
</comment>
<keyword evidence="4 6" id="KW-1133">Transmembrane helix</keyword>
<proteinExistence type="predicted"/>
<feature type="transmembrane region" description="Helical" evidence="6">
    <location>
        <begin position="37"/>
        <end position="57"/>
    </location>
</feature>
<sequence length="367" mass="38043" precursor="true">MKAYLAVICLGVFALMALSNAIVPVLPAFAPGAAEEGAIYAAYFLGAFLFTLPGGILSDRYGRVPVIRAGLVLTVISGALLFCASGPLPVIALRFIEGLGAGLFIAAGMSYINSQPNHTRLSGYYLAMLNVGLVAGLAISGWLATRFSEPALGIGVFTLISLGALAAGLIIRETPVAHSCTAASPRQDLRGIAALIRAHVRLWYSAIVLVGITGVISSLYPGFSKEPADVLGIWLAAMSVATIITVLVISRFPLPARDTIRWSAVLMAGGVLLSFVSPFGFVVLGALAGIVMVAQMAILAGEQDRQGLVMGLFSTASYLGMTILPFIAGILAEGAGYPYAFVFTAILGGTVAFLICGRRCNPAPTGM</sequence>
<feature type="transmembrane region" description="Helical" evidence="6">
    <location>
        <begin position="151"/>
        <end position="171"/>
    </location>
</feature>
<evidence type="ECO:0000259" key="7">
    <source>
        <dbReference type="PROSITE" id="PS50850"/>
    </source>
</evidence>
<evidence type="ECO:0000256" key="2">
    <source>
        <dbReference type="ARBA" id="ARBA00022475"/>
    </source>
</evidence>
<accession>A7I843</accession>
<dbReference type="PANTHER" id="PTHR43124:SF9">
    <property type="entry name" value="SUGAR TRANSPORT FAMILY PROTEIN"/>
    <property type="match status" value="1"/>
</dbReference>
<evidence type="ECO:0000256" key="1">
    <source>
        <dbReference type="ARBA" id="ARBA00004651"/>
    </source>
</evidence>
<dbReference type="AlphaFoldDB" id="A7I843"/>
<evidence type="ECO:0000256" key="3">
    <source>
        <dbReference type="ARBA" id="ARBA00022692"/>
    </source>
</evidence>
<keyword evidence="3 6" id="KW-0812">Transmembrane</keyword>
<dbReference type="EMBL" id="CP000780">
    <property type="protein sequence ID" value="ABS55904.1"/>
    <property type="molecule type" value="Genomic_DNA"/>
</dbReference>
<dbReference type="OrthoDB" id="117970at2157"/>
<dbReference type="InterPro" id="IPR020846">
    <property type="entry name" value="MFS_dom"/>
</dbReference>